<dbReference type="RefSeq" id="WP_108560049.1">
    <property type="nucleotide sequence ID" value="NZ_MUXE01000014.1"/>
</dbReference>
<evidence type="ECO:0000313" key="8">
    <source>
        <dbReference type="Proteomes" id="UP000251135"/>
    </source>
</evidence>
<dbReference type="GO" id="GO:0005886">
    <property type="term" value="C:plasma membrane"/>
    <property type="evidence" value="ECO:0007669"/>
    <property type="project" value="UniProtKB-SubCell"/>
</dbReference>
<proteinExistence type="predicted"/>
<evidence type="ECO:0000256" key="6">
    <source>
        <dbReference type="SAM" id="Phobius"/>
    </source>
</evidence>
<evidence type="ECO:0000256" key="1">
    <source>
        <dbReference type="ARBA" id="ARBA00004651"/>
    </source>
</evidence>
<name>A0A363CXI8_9BACT</name>
<evidence type="ECO:0000256" key="3">
    <source>
        <dbReference type="ARBA" id="ARBA00022692"/>
    </source>
</evidence>
<gene>
    <name evidence="7" type="ORF">B0174_09440</name>
</gene>
<feature type="transmembrane region" description="Helical" evidence="6">
    <location>
        <begin position="116"/>
        <end position="136"/>
    </location>
</feature>
<keyword evidence="4 6" id="KW-1133">Transmembrane helix</keyword>
<feature type="transmembrane region" description="Helical" evidence="6">
    <location>
        <begin position="213"/>
        <end position="233"/>
    </location>
</feature>
<comment type="subcellular location">
    <subcellularLocation>
        <location evidence="1">Cell membrane</location>
        <topology evidence="1">Multi-pass membrane protein</topology>
    </subcellularLocation>
</comment>
<evidence type="ECO:0000256" key="2">
    <source>
        <dbReference type="ARBA" id="ARBA00022475"/>
    </source>
</evidence>
<keyword evidence="8" id="KW-1185">Reference proteome</keyword>
<evidence type="ECO:0000313" key="7">
    <source>
        <dbReference type="EMBL" id="PUE63761.1"/>
    </source>
</evidence>
<dbReference type="Proteomes" id="UP000251135">
    <property type="component" value="Unassembled WGS sequence"/>
</dbReference>
<reference evidence="7 8" key="1">
    <citation type="submission" date="2017-02" db="EMBL/GenBank/DDBJ databases">
        <title>Arcobacter caeni sp. nov, a new Arcobacter species isolated from reclaimed water.</title>
        <authorList>
            <person name="Figueras M.J."/>
            <person name="Perez-Cataluna A."/>
            <person name="Salas-Masso N."/>
        </authorList>
    </citation>
    <scope>NUCLEOTIDE SEQUENCE [LARGE SCALE GENOMIC DNA]</scope>
    <source>
        <strain evidence="7 8">RW17-10</strain>
    </source>
</reference>
<keyword evidence="5 6" id="KW-0472">Membrane</keyword>
<feature type="transmembrane region" description="Helical" evidence="6">
    <location>
        <begin position="148"/>
        <end position="171"/>
    </location>
</feature>
<protein>
    <submittedName>
        <fullName evidence="7">Uncharacterized protein</fullName>
    </submittedName>
</protein>
<feature type="transmembrane region" description="Helical" evidence="6">
    <location>
        <begin position="321"/>
        <end position="344"/>
    </location>
</feature>
<feature type="transmembrane region" description="Helical" evidence="6">
    <location>
        <begin position="440"/>
        <end position="461"/>
    </location>
</feature>
<organism evidence="7 8">
    <name type="scientific">Arcobacter caeni</name>
    <dbReference type="NCBI Taxonomy" id="1912877"/>
    <lineage>
        <taxon>Bacteria</taxon>
        <taxon>Pseudomonadati</taxon>
        <taxon>Campylobacterota</taxon>
        <taxon>Epsilonproteobacteria</taxon>
        <taxon>Campylobacterales</taxon>
        <taxon>Arcobacteraceae</taxon>
        <taxon>Arcobacter</taxon>
    </lineage>
</organism>
<keyword evidence="3 6" id="KW-0812">Transmembrane</keyword>
<feature type="transmembrane region" description="Helical" evidence="6">
    <location>
        <begin position="12"/>
        <end position="33"/>
    </location>
</feature>
<dbReference type="PANTHER" id="PTHR30250:SF11">
    <property type="entry name" value="O-ANTIGEN TRANSPORTER-RELATED"/>
    <property type="match status" value="1"/>
</dbReference>
<comment type="caution">
    <text evidence="7">The sequence shown here is derived from an EMBL/GenBank/DDBJ whole genome shotgun (WGS) entry which is preliminary data.</text>
</comment>
<evidence type="ECO:0000256" key="4">
    <source>
        <dbReference type="ARBA" id="ARBA00022989"/>
    </source>
</evidence>
<feature type="transmembrane region" description="Helical" evidence="6">
    <location>
        <begin position="385"/>
        <end position="404"/>
    </location>
</feature>
<dbReference type="EMBL" id="MUXE01000014">
    <property type="protein sequence ID" value="PUE63761.1"/>
    <property type="molecule type" value="Genomic_DNA"/>
</dbReference>
<feature type="transmembrane region" description="Helical" evidence="6">
    <location>
        <begin position="177"/>
        <end position="197"/>
    </location>
</feature>
<sequence length="472" mass="53407">MIKIFFKHSFIYALGTVFTRGIAIFLVPIYTRYLSPSEYGVIDFFLIIAAIINLTIALEISQSIARFYQEAHDKEDKVSYTSTAFWFTFVVYFFYFCISWSFSDSLSQLLLDSKEYQMIFIWASLAIATNGIFYFTQNQLRWQIQPKDSVIVSIVNVMVVATVAIYLLVIMKLKVESIFIAQILGNTIGSLQSIYYAKSNYKFIFDFVKLKEMLVFSSPLVLSGVGVFIAMYIDRIAIKELLGLNELGIYGVAFRFAAVASLVMIGFQSSLMPLVYKYYKEAETLQSVSKIFNMFCLFALFVVAASIIFSKEVLVLFTTEAFYGASSLIALLVMATFFSNMYIFAPGIGIAKKTKLTAMITISTAILNTILNYTLIPVFGLSGAAYATLMSAIIGFLLYAVLAYKYYPIPYKIKNILIAFATVLISAYAMVYKFDEITFGTIGVKIIYMLVISVVISFLLVERKYMEKFIRI</sequence>
<feature type="transmembrane region" description="Helical" evidence="6">
    <location>
        <begin position="416"/>
        <end position="434"/>
    </location>
</feature>
<feature type="transmembrane region" description="Helical" evidence="6">
    <location>
        <begin position="253"/>
        <end position="279"/>
    </location>
</feature>
<feature type="transmembrane region" description="Helical" evidence="6">
    <location>
        <begin position="39"/>
        <end position="58"/>
    </location>
</feature>
<feature type="transmembrane region" description="Helical" evidence="6">
    <location>
        <begin position="78"/>
        <end position="96"/>
    </location>
</feature>
<dbReference type="InterPro" id="IPR050833">
    <property type="entry name" value="Poly_Biosynth_Transport"/>
</dbReference>
<dbReference type="Pfam" id="PF13440">
    <property type="entry name" value="Polysacc_synt_3"/>
    <property type="match status" value="1"/>
</dbReference>
<accession>A0A363CXI8</accession>
<dbReference type="OrthoDB" id="5368671at2"/>
<keyword evidence="2" id="KW-1003">Cell membrane</keyword>
<dbReference type="AlphaFoldDB" id="A0A363CXI8"/>
<feature type="transmembrane region" description="Helical" evidence="6">
    <location>
        <begin position="291"/>
        <end position="309"/>
    </location>
</feature>
<dbReference type="PANTHER" id="PTHR30250">
    <property type="entry name" value="PST FAMILY PREDICTED COLANIC ACID TRANSPORTER"/>
    <property type="match status" value="1"/>
</dbReference>
<evidence type="ECO:0000256" key="5">
    <source>
        <dbReference type="ARBA" id="ARBA00023136"/>
    </source>
</evidence>
<feature type="transmembrane region" description="Helical" evidence="6">
    <location>
        <begin position="356"/>
        <end position="379"/>
    </location>
</feature>